<keyword evidence="1" id="KW-1185">Reference proteome</keyword>
<organism evidence="1 2">
    <name type="scientific">Ditylenchus dipsaci</name>
    <dbReference type="NCBI Taxonomy" id="166011"/>
    <lineage>
        <taxon>Eukaryota</taxon>
        <taxon>Metazoa</taxon>
        <taxon>Ecdysozoa</taxon>
        <taxon>Nematoda</taxon>
        <taxon>Chromadorea</taxon>
        <taxon>Rhabditida</taxon>
        <taxon>Tylenchina</taxon>
        <taxon>Tylenchomorpha</taxon>
        <taxon>Sphaerularioidea</taxon>
        <taxon>Anguinidae</taxon>
        <taxon>Anguininae</taxon>
        <taxon>Ditylenchus</taxon>
    </lineage>
</organism>
<accession>A0A915E7Y8</accession>
<dbReference type="AlphaFoldDB" id="A0A915E7Y8"/>
<name>A0A915E7Y8_9BILA</name>
<proteinExistence type="predicted"/>
<reference evidence="2" key="1">
    <citation type="submission" date="2022-11" db="UniProtKB">
        <authorList>
            <consortium name="WormBaseParasite"/>
        </authorList>
    </citation>
    <scope>IDENTIFICATION</scope>
</reference>
<dbReference type="WBParaSite" id="jg3300">
    <property type="protein sequence ID" value="jg3300"/>
    <property type="gene ID" value="jg3300"/>
</dbReference>
<dbReference type="Proteomes" id="UP000887574">
    <property type="component" value="Unplaced"/>
</dbReference>
<evidence type="ECO:0000313" key="1">
    <source>
        <dbReference type="Proteomes" id="UP000887574"/>
    </source>
</evidence>
<protein>
    <submittedName>
        <fullName evidence="2">Uncharacterized protein</fullName>
    </submittedName>
</protein>
<sequence length="166" mass="19089">MNYEEPILSFDSWQEMKQTLLQHQNGTEISQLTIEEMQLDDKAMDFLRSASSNSWSGDCMVDFKKVDFSGAGDQQLDELFNDILTPRYFQFVGLQGMDGFCQALDHLKRLSHAETVKVFSDPTSDPIGLDFHVITHSFTQDLRMSRAEQEYLSVIWLAFLSDCIRS</sequence>
<evidence type="ECO:0000313" key="2">
    <source>
        <dbReference type="WBParaSite" id="jg3300"/>
    </source>
</evidence>